<feature type="transmembrane region" description="Helical" evidence="1">
    <location>
        <begin position="70"/>
        <end position="93"/>
    </location>
</feature>
<accession>A0AAD5VGE8</accession>
<dbReference type="Proteomes" id="UP001213000">
    <property type="component" value="Unassembled WGS sequence"/>
</dbReference>
<organism evidence="2 3">
    <name type="scientific">Leucocoprinus birnbaumii</name>
    <dbReference type="NCBI Taxonomy" id="56174"/>
    <lineage>
        <taxon>Eukaryota</taxon>
        <taxon>Fungi</taxon>
        <taxon>Dikarya</taxon>
        <taxon>Basidiomycota</taxon>
        <taxon>Agaricomycotina</taxon>
        <taxon>Agaricomycetes</taxon>
        <taxon>Agaricomycetidae</taxon>
        <taxon>Agaricales</taxon>
        <taxon>Agaricineae</taxon>
        <taxon>Agaricaceae</taxon>
        <taxon>Leucocoprinus</taxon>
    </lineage>
</organism>
<feature type="transmembrane region" description="Helical" evidence="1">
    <location>
        <begin position="99"/>
        <end position="117"/>
    </location>
</feature>
<evidence type="ECO:0000256" key="1">
    <source>
        <dbReference type="SAM" id="Phobius"/>
    </source>
</evidence>
<sequence length="187" mass="20641">MPTVATVWGGALSANYRSVAGATLFAYDSLLLFPTELEQEVYWYELCAPSDNGWLSHLNRNKQQGRSRAAIVYVAMKLFAILYFICMMAVWGTSLTLDIGYVVAIKMILVLRLRAIYGYSHKVSILLYALMAIQLYGCYSEWFDQGALGALVALVGTADPPWSKLYDHSALVLCTSPKGHPCLNGLG</sequence>
<dbReference type="AlphaFoldDB" id="A0AAD5VGE8"/>
<keyword evidence="1" id="KW-1133">Transmembrane helix</keyword>
<name>A0AAD5VGE8_9AGAR</name>
<keyword evidence="1" id="KW-0812">Transmembrane</keyword>
<comment type="caution">
    <text evidence="2">The sequence shown here is derived from an EMBL/GenBank/DDBJ whole genome shotgun (WGS) entry which is preliminary data.</text>
</comment>
<keyword evidence="3" id="KW-1185">Reference proteome</keyword>
<dbReference type="EMBL" id="JANIEX010001373">
    <property type="protein sequence ID" value="KAJ3558737.1"/>
    <property type="molecule type" value="Genomic_DNA"/>
</dbReference>
<evidence type="ECO:0000313" key="2">
    <source>
        <dbReference type="EMBL" id="KAJ3558737.1"/>
    </source>
</evidence>
<keyword evidence="1" id="KW-0472">Membrane</keyword>
<protein>
    <submittedName>
        <fullName evidence="2">Uncharacterized protein</fullName>
    </submittedName>
</protein>
<proteinExistence type="predicted"/>
<evidence type="ECO:0000313" key="3">
    <source>
        <dbReference type="Proteomes" id="UP001213000"/>
    </source>
</evidence>
<reference evidence="2" key="1">
    <citation type="submission" date="2022-07" db="EMBL/GenBank/DDBJ databases">
        <title>Genome Sequence of Leucocoprinus birnbaumii.</title>
        <authorList>
            <person name="Buettner E."/>
        </authorList>
    </citation>
    <scope>NUCLEOTIDE SEQUENCE</scope>
    <source>
        <strain evidence="2">VT141</strain>
    </source>
</reference>
<gene>
    <name evidence="2" type="ORF">NP233_g11444</name>
</gene>